<dbReference type="EMBL" id="WFLM01000005">
    <property type="protein sequence ID" value="KAB8036816.1"/>
    <property type="molecule type" value="Genomic_DNA"/>
</dbReference>
<gene>
    <name evidence="4" type="primary">kdsB</name>
    <name evidence="4" type="ORF">GCL60_13305</name>
</gene>
<dbReference type="AlphaFoldDB" id="A0A6N6VPE2"/>
<dbReference type="EC" id="2.7.7.38" evidence="4"/>
<dbReference type="InterPro" id="IPR003329">
    <property type="entry name" value="Cytidylyl_trans"/>
</dbReference>
<evidence type="ECO:0000256" key="3">
    <source>
        <dbReference type="ARBA" id="ARBA00022985"/>
    </source>
</evidence>
<reference evidence="4 5" key="1">
    <citation type="submission" date="2019-10" db="EMBL/GenBank/DDBJ databases">
        <title>New species of Slilvanegrellaceae.</title>
        <authorList>
            <person name="Pitt A."/>
            <person name="Hahn M.W."/>
        </authorList>
    </citation>
    <scope>NUCLEOTIDE SEQUENCE [LARGE SCALE GENOMIC DNA]</scope>
    <source>
        <strain evidence="4 5">SP-Ram-0.45-NSY-1</strain>
    </source>
</reference>
<dbReference type="PANTHER" id="PTHR42866:SF2">
    <property type="entry name" value="3-DEOXY-MANNO-OCTULOSONATE CYTIDYLYLTRANSFERASE, MITOCHONDRIAL"/>
    <property type="match status" value="1"/>
</dbReference>
<evidence type="ECO:0000256" key="2">
    <source>
        <dbReference type="ARBA" id="ARBA00022695"/>
    </source>
</evidence>
<dbReference type="GO" id="GO:0009103">
    <property type="term" value="P:lipopolysaccharide biosynthetic process"/>
    <property type="evidence" value="ECO:0007669"/>
    <property type="project" value="UniProtKB-KW"/>
</dbReference>
<protein>
    <submittedName>
        <fullName evidence="4">3-deoxy-manno-octulosonate cytidylyltransferase</fullName>
        <ecNumber evidence="4">2.7.7.38</ecNumber>
    </submittedName>
</protein>
<evidence type="ECO:0000256" key="1">
    <source>
        <dbReference type="ARBA" id="ARBA00022679"/>
    </source>
</evidence>
<dbReference type="Gene3D" id="3.90.550.10">
    <property type="entry name" value="Spore Coat Polysaccharide Biosynthesis Protein SpsA, Chain A"/>
    <property type="match status" value="1"/>
</dbReference>
<dbReference type="NCBIfam" id="NF003952">
    <property type="entry name" value="PRK05450.1-5"/>
    <property type="match status" value="1"/>
</dbReference>
<dbReference type="RefSeq" id="WP_153421231.1">
    <property type="nucleotide sequence ID" value="NZ_WFLM01000005.1"/>
</dbReference>
<dbReference type="OrthoDB" id="5295279at2"/>
<sequence>MHLCVIPARMNSSRFPGKPLYPIMGYPMIGHVAKRCILSNVFDQVYVATCDNEIVEFCKKNNIQVVMTSSKHERASDRVQEATNIIESENNLSFNYVTMVQGDEPLVTFEMLKLAVSSIISTNSNIVNLRSIIKDEDEFQSPNCVKVVCDKNENALYFSRSPIPSPAKCSGSISIKPYKQICVIPFERKFLDLYSALPVTELEEIESVDMLRVLENGYKIYCPQIDDESYPVDVLNDVIRVEFMLKKCELVKRYI</sequence>
<evidence type="ECO:0000313" key="5">
    <source>
        <dbReference type="Proteomes" id="UP000437748"/>
    </source>
</evidence>
<proteinExistence type="predicted"/>
<keyword evidence="3" id="KW-0448">Lipopolysaccharide biosynthesis</keyword>
<keyword evidence="5" id="KW-1185">Reference proteome</keyword>
<dbReference type="InterPro" id="IPR029044">
    <property type="entry name" value="Nucleotide-diphossugar_trans"/>
</dbReference>
<evidence type="ECO:0000313" key="4">
    <source>
        <dbReference type="EMBL" id="KAB8036816.1"/>
    </source>
</evidence>
<comment type="caution">
    <text evidence="4">The sequence shown here is derived from an EMBL/GenBank/DDBJ whole genome shotgun (WGS) entry which is preliminary data.</text>
</comment>
<dbReference type="NCBIfam" id="TIGR00466">
    <property type="entry name" value="kdsB"/>
    <property type="match status" value="1"/>
</dbReference>
<name>A0A6N6VPE2_9BACT</name>
<dbReference type="InterPro" id="IPR004528">
    <property type="entry name" value="KdsB"/>
</dbReference>
<dbReference type="PANTHER" id="PTHR42866">
    <property type="entry name" value="3-DEOXY-MANNO-OCTULOSONATE CYTIDYLYLTRANSFERASE"/>
    <property type="match status" value="1"/>
</dbReference>
<dbReference type="NCBIfam" id="NF009905">
    <property type="entry name" value="PRK13368.1"/>
    <property type="match status" value="1"/>
</dbReference>
<dbReference type="GO" id="GO:0005829">
    <property type="term" value="C:cytosol"/>
    <property type="evidence" value="ECO:0007669"/>
    <property type="project" value="TreeGrafter"/>
</dbReference>
<dbReference type="SUPFAM" id="SSF53448">
    <property type="entry name" value="Nucleotide-diphospho-sugar transferases"/>
    <property type="match status" value="1"/>
</dbReference>
<accession>A0A6N6VPE2</accession>
<organism evidence="4 5">
    <name type="scientific">Silvanigrella paludirubra</name>
    <dbReference type="NCBI Taxonomy" id="2499159"/>
    <lineage>
        <taxon>Bacteria</taxon>
        <taxon>Pseudomonadati</taxon>
        <taxon>Bdellovibrionota</taxon>
        <taxon>Oligoflexia</taxon>
        <taxon>Silvanigrellales</taxon>
        <taxon>Silvanigrellaceae</taxon>
        <taxon>Silvanigrella</taxon>
    </lineage>
</organism>
<keyword evidence="1 4" id="KW-0808">Transferase</keyword>
<keyword evidence="2 4" id="KW-0548">Nucleotidyltransferase</keyword>
<dbReference type="GO" id="GO:0008690">
    <property type="term" value="F:3-deoxy-manno-octulosonate cytidylyltransferase activity"/>
    <property type="evidence" value="ECO:0007669"/>
    <property type="project" value="UniProtKB-EC"/>
</dbReference>
<dbReference type="CDD" id="cd02517">
    <property type="entry name" value="CMP-KDO-Synthetase"/>
    <property type="match status" value="1"/>
</dbReference>
<dbReference type="Proteomes" id="UP000437748">
    <property type="component" value="Unassembled WGS sequence"/>
</dbReference>
<dbReference type="Pfam" id="PF02348">
    <property type="entry name" value="CTP_transf_3"/>
    <property type="match status" value="1"/>
</dbReference>